<dbReference type="InterPro" id="IPR001841">
    <property type="entry name" value="Znf_RING"/>
</dbReference>
<evidence type="ECO:0000256" key="11">
    <source>
        <dbReference type="ARBA" id="ARBA00076856"/>
    </source>
</evidence>
<evidence type="ECO:0000256" key="2">
    <source>
        <dbReference type="ARBA" id="ARBA00012483"/>
    </source>
</evidence>
<dbReference type="GO" id="GO:0030261">
    <property type="term" value="P:chromosome condensation"/>
    <property type="evidence" value="ECO:0007669"/>
    <property type="project" value="InterPro"/>
</dbReference>
<evidence type="ECO:0000256" key="3">
    <source>
        <dbReference type="ARBA" id="ARBA00022679"/>
    </source>
</evidence>
<keyword evidence="5 16" id="KW-0863">Zinc-finger</keyword>
<dbReference type="EC" id="2.3.2.27" evidence="2"/>
<dbReference type="Pfam" id="PF00097">
    <property type="entry name" value="zf-C3HC4"/>
    <property type="match status" value="1"/>
</dbReference>
<feature type="compositionally biased region" description="Basic residues" evidence="17">
    <location>
        <begin position="521"/>
        <end position="696"/>
    </location>
</feature>
<dbReference type="GO" id="GO:0008270">
    <property type="term" value="F:zinc ion binding"/>
    <property type="evidence" value="ECO:0007669"/>
    <property type="project" value="UniProtKB-KW"/>
</dbReference>
<comment type="catalytic activity">
    <reaction evidence="1">
        <text>S-ubiquitinyl-[E2 ubiquitin-conjugating enzyme]-L-cysteine + [acceptor protein]-L-lysine = [E2 ubiquitin-conjugating enzyme]-L-cysteine + N(6)-ubiquitinyl-[acceptor protein]-L-lysine.</text>
        <dbReference type="EC" id="2.3.2.27"/>
    </reaction>
</comment>
<dbReference type="Gene3D" id="3.30.40.10">
    <property type="entry name" value="Zinc/RING finger domain, C3HC4 (zinc finger)"/>
    <property type="match status" value="1"/>
</dbReference>
<dbReference type="GO" id="GO:0003677">
    <property type="term" value="F:DNA binding"/>
    <property type="evidence" value="ECO:0007669"/>
    <property type="project" value="InterPro"/>
</dbReference>
<keyword evidence="4" id="KW-0479">Metal-binding</keyword>
<evidence type="ECO:0000256" key="1">
    <source>
        <dbReference type="ARBA" id="ARBA00000900"/>
    </source>
</evidence>
<proteinExistence type="predicted"/>
<dbReference type="InterPro" id="IPR013083">
    <property type="entry name" value="Znf_RING/FYVE/PHD"/>
</dbReference>
<feature type="compositionally biased region" description="Acidic residues" evidence="17">
    <location>
        <begin position="401"/>
        <end position="410"/>
    </location>
</feature>
<dbReference type="PANTHER" id="PTHR46077">
    <property type="entry name" value="E3 UBIQUITIN-PROTEIN LIGASE TOPORS"/>
    <property type="match status" value="1"/>
</dbReference>
<evidence type="ECO:0000256" key="16">
    <source>
        <dbReference type="PROSITE-ProRule" id="PRU00175"/>
    </source>
</evidence>
<accession>H3CFI3</accession>
<keyword evidence="8" id="KW-0805">Transcription regulation</keyword>
<dbReference type="SMART" id="SM00184">
    <property type="entry name" value="RING"/>
    <property type="match status" value="1"/>
</dbReference>
<feature type="region of interest" description="Disordered" evidence="17">
    <location>
        <begin position="394"/>
        <end position="809"/>
    </location>
</feature>
<name>H3CFI3_TETNG</name>
<dbReference type="GO" id="GO:0061630">
    <property type="term" value="F:ubiquitin protein ligase activity"/>
    <property type="evidence" value="ECO:0007669"/>
    <property type="project" value="UniProtKB-EC"/>
</dbReference>
<sequence>SPSPPGSSSASTHAGLTAAEDASPDSKCPICLDRFNNLAYLDRCLHRFCFPCIQEWSHNKAECPLCKQPFASILHSVRAEDDFKEYTLQPAPNTSSVAATVAMVAAMASAARSNHQSEGAASPDGGVIFEGMMRLGGAAVPLTSSSRDSRRMMSQLAARRRMQQDSGAARQVRERETVAFRRSLYRCGIRAAGIQGQPQQQHDVSAESFRRSPELLERLQPWRRELTVLYGAHGSLVDIIQRIIVARLARHGLEDTPTIEEELRPFLLARTEHFLHELVSFARCRLSLERYDLQALYEPPAAAQLEAISSSSDRESIIAISEGEEEQGLLGGDQDRELLQTRSSLSQSAWDDEAPGPSYSAAEPSCSLSSLSFSPAPCLIVGYKKPMAERTPELVQLSSDSQEEQEEEKTEGDKPPVSTRTTPPPRIPPSTSGTHPKGQEEELKEKDKEACQPSFRAGSSRSSTCGPERQESQRGDHLRGSGGRRCRAAASPQTAPETGAREPSRQQRSTGRAWSSDRKSSTRKSSTRKSSARKSSTRKSSTRKGSTRKSSTRKGSTRKSSNRKSSTRKSSNRKSSNRKGSNRKGSTRKSSNRKGSTRKGSTRKSSNRKGSTRKSSTRKSSNRKSSTRKSSNRKGSNRKGSTRKSSTRKSSNRKGSNRKGSTRKSSNRKSSRKSSTRKSSNRKSSNRKGSNRKGSTRRAPTGRGSNRKGSTRKSSNRKSSNRKGSTRKSSTRKSANRKGSNRKGSTRKGSTRKSSNRKSSTRKGSNRKSSKRKGSTRKSSTRKSSTRKSSTRKGSNRKSSNRKGSTRKS</sequence>
<dbReference type="AlphaFoldDB" id="H3CFI3"/>
<dbReference type="SUPFAM" id="SSF57850">
    <property type="entry name" value="RING/U-box"/>
    <property type="match status" value="1"/>
</dbReference>
<reference evidence="20" key="1">
    <citation type="journal article" date="2004" name="Nature">
        <title>Genome duplication in the teleost fish Tetraodon nigroviridis reveals the early vertebrate proto-karyotype.</title>
        <authorList>
            <person name="Jaillon O."/>
            <person name="Aury J.-M."/>
            <person name="Brunet F."/>
            <person name="Petit J.-L."/>
            <person name="Stange-Thomann N."/>
            <person name="Mauceli E."/>
            <person name="Bouneau L."/>
            <person name="Fischer C."/>
            <person name="Ozouf-Costaz C."/>
            <person name="Bernot A."/>
            <person name="Nicaud S."/>
            <person name="Jaffe D."/>
            <person name="Fisher S."/>
            <person name="Lutfalla G."/>
            <person name="Dossat C."/>
            <person name="Segurens B."/>
            <person name="Dasilva C."/>
            <person name="Salanoubat M."/>
            <person name="Levy M."/>
            <person name="Boudet N."/>
            <person name="Castellano S."/>
            <person name="Anthouard V."/>
            <person name="Jubin C."/>
            <person name="Castelli V."/>
            <person name="Katinka M."/>
            <person name="Vacherie B."/>
            <person name="Biemont C."/>
            <person name="Skalli Z."/>
            <person name="Cattolico L."/>
            <person name="Poulain J."/>
            <person name="De Berardinis V."/>
            <person name="Cruaud C."/>
            <person name="Duprat S."/>
            <person name="Brottier P."/>
            <person name="Coutanceau J.-P."/>
            <person name="Gouzy J."/>
            <person name="Parra G."/>
            <person name="Lardier G."/>
            <person name="Chapple C."/>
            <person name="McKernan K.J."/>
            <person name="McEwan P."/>
            <person name="Bosak S."/>
            <person name="Kellis M."/>
            <person name="Volff J.-N."/>
            <person name="Guigo R."/>
            <person name="Zody M.C."/>
            <person name="Mesirov J."/>
            <person name="Lindblad-Toh K."/>
            <person name="Birren B."/>
            <person name="Nusbaum C."/>
            <person name="Kahn D."/>
            <person name="Robinson-Rechavi M."/>
            <person name="Laudet V."/>
            <person name="Schachter V."/>
            <person name="Quetier F."/>
            <person name="Saurin W."/>
            <person name="Scarpelli C."/>
            <person name="Wincker P."/>
            <person name="Lander E.S."/>
            <person name="Weissenbach J."/>
            <person name="Roest Crollius H."/>
        </authorList>
    </citation>
    <scope>NUCLEOTIDE SEQUENCE [LARGE SCALE GENOMIC DNA]</scope>
</reference>
<keyword evidence="7" id="KW-0862">Zinc</keyword>
<dbReference type="GO" id="GO:0030527">
    <property type="term" value="F:structural constituent of chromatin"/>
    <property type="evidence" value="ECO:0007669"/>
    <property type="project" value="InterPro"/>
</dbReference>
<feature type="compositionally biased region" description="Basic residues" evidence="17">
    <location>
        <begin position="705"/>
        <end position="809"/>
    </location>
</feature>
<evidence type="ECO:0000313" key="19">
    <source>
        <dbReference type="Ensembl" id="ENSTNIP00000007007.1"/>
    </source>
</evidence>
<keyword evidence="9" id="KW-0804">Transcription</keyword>
<keyword evidence="6" id="KW-0833">Ubl conjugation pathway</keyword>
<evidence type="ECO:0000256" key="4">
    <source>
        <dbReference type="ARBA" id="ARBA00022723"/>
    </source>
</evidence>
<feature type="compositionally biased region" description="Basic and acidic residues" evidence="17">
    <location>
        <begin position="437"/>
        <end position="450"/>
    </location>
</feature>
<evidence type="ECO:0000256" key="6">
    <source>
        <dbReference type="ARBA" id="ARBA00022786"/>
    </source>
</evidence>
<dbReference type="PROSITE" id="PS50089">
    <property type="entry name" value="ZF_RING_2"/>
    <property type="match status" value="1"/>
</dbReference>
<evidence type="ECO:0000256" key="13">
    <source>
        <dbReference type="ARBA" id="ARBA00079040"/>
    </source>
</evidence>
<organism evidence="19 20">
    <name type="scientific">Tetraodon nigroviridis</name>
    <name type="common">Spotted green pufferfish</name>
    <name type="synonym">Chelonodon nigroviridis</name>
    <dbReference type="NCBI Taxonomy" id="99883"/>
    <lineage>
        <taxon>Eukaryota</taxon>
        <taxon>Metazoa</taxon>
        <taxon>Chordata</taxon>
        <taxon>Craniata</taxon>
        <taxon>Vertebrata</taxon>
        <taxon>Euteleostomi</taxon>
        <taxon>Actinopterygii</taxon>
        <taxon>Neopterygii</taxon>
        <taxon>Teleostei</taxon>
        <taxon>Neoteleostei</taxon>
        <taxon>Acanthomorphata</taxon>
        <taxon>Eupercaria</taxon>
        <taxon>Tetraodontiformes</taxon>
        <taxon>Tetradontoidea</taxon>
        <taxon>Tetraodontidae</taxon>
        <taxon>Tetraodon</taxon>
    </lineage>
</organism>
<dbReference type="InterPro" id="IPR058746">
    <property type="entry name" value="Znf_RING-type_Topors"/>
</dbReference>
<evidence type="ECO:0000259" key="18">
    <source>
        <dbReference type="PROSITE" id="PS50089"/>
    </source>
</evidence>
<evidence type="ECO:0000256" key="8">
    <source>
        <dbReference type="ARBA" id="ARBA00023015"/>
    </source>
</evidence>
<dbReference type="Pfam" id="PF07382">
    <property type="entry name" value="HC2"/>
    <property type="match status" value="1"/>
</dbReference>
<feature type="region of interest" description="Disordered" evidence="17">
    <location>
        <begin position="1"/>
        <end position="24"/>
    </location>
</feature>
<dbReference type="GeneTree" id="ENSGT00530000064170"/>
<evidence type="ECO:0000256" key="17">
    <source>
        <dbReference type="SAM" id="MobiDB-lite"/>
    </source>
</evidence>
<evidence type="ECO:0000256" key="14">
    <source>
        <dbReference type="ARBA" id="ARBA00079184"/>
    </source>
</evidence>
<dbReference type="Proteomes" id="UP000007303">
    <property type="component" value="Unassembled WGS sequence"/>
</dbReference>
<evidence type="ECO:0000256" key="10">
    <source>
        <dbReference type="ARBA" id="ARBA00071236"/>
    </source>
</evidence>
<evidence type="ECO:0000256" key="15">
    <source>
        <dbReference type="ARBA" id="ARBA00082108"/>
    </source>
</evidence>
<dbReference type="GO" id="GO:0008630">
    <property type="term" value="P:intrinsic apoptotic signaling pathway in response to DNA damage"/>
    <property type="evidence" value="ECO:0007669"/>
    <property type="project" value="UniProtKB-ARBA"/>
</dbReference>
<keyword evidence="20" id="KW-1185">Reference proteome</keyword>
<dbReference type="Ensembl" id="ENSTNIT00000007162.1">
    <property type="protein sequence ID" value="ENSTNIP00000007007.1"/>
    <property type="gene ID" value="ENSTNIG00000004372.1"/>
</dbReference>
<dbReference type="GO" id="GO:0000209">
    <property type="term" value="P:protein polyubiquitination"/>
    <property type="evidence" value="ECO:0007669"/>
    <property type="project" value="TreeGrafter"/>
</dbReference>
<evidence type="ECO:0000256" key="12">
    <source>
        <dbReference type="ARBA" id="ARBA00076940"/>
    </source>
</evidence>
<reference evidence="19" key="2">
    <citation type="submission" date="2025-08" db="UniProtKB">
        <authorList>
            <consortium name="Ensembl"/>
        </authorList>
    </citation>
    <scope>IDENTIFICATION</scope>
</reference>
<feature type="compositionally biased region" description="Basic and acidic residues" evidence="17">
    <location>
        <begin position="468"/>
        <end position="479"/>
    </location>
</feature>
<dbReference type="InterPro" id="IPR009970">
    <property type="entry name" value="HC2"/>
</dbReference>
<evidence type="ECO:0000313" key="20">
    <source>
        <dbReference type="Proteomes" id="UP000007303"/>
    </source>
</evidence>
<keyword evidence="3" id="KW-0808">Transferase</keyword>
<evidence type="ECO:0000256" key="9">
    <source>
        <dbReference type="ARBA" id="ARBA00023163"/>
    </source>
</evidence>
<reference evidence="19" key="3">
    <citation type="submission" date="2025-09" db="UniProtKB">
        <authorList>
            <consortium name="Ensembl"/>
        </authorList>
    </citation>
    <scope>IDENTIFICATION</scope>
</reference>
<dbReference type="CDD" id="cd16574">
    <property type="entry name" value="RING-HC_Topors"/>
    <property type="match status" value="1"/>
</dbReference>
<evidence type="ECO:0000256" key="7">
    <source>
        <dbReference type="ARBA" id="ARBA00022833"/>
    </source>
</evidence>
<feature type="compositionally biased region" description="Low complexity" evidence="17">
    <location>
        <begin position="1"/>
        <end position="11"/>
    </location>
</feature>
<protein>
    <recommendedName>
        <fullName evidence="10">E3 ubiquitin-protein ligase Topors</fullName>
        <ecNumber evidence="2">2.3.2.27</ecNumber>
    </recommendedName>
    <alternativeName>
        <fullName evidence="11">RING-type E3 ubiquitin transferase Topors</fullName>
    </alternativeName>
    <alternativeName>
        <fullName evidence="13">SUMO1-protein E3 ligase Topors</fullName>
    </alternativeName>
    <alternativeName>
        <fullName evidence="12">Topoisomerase I-binding RING finger protein</fullName>
    </alternativeName>
    <alternativeName>
        <fullName evidence="14">Topoisomerase I-binding arginine/serine-rich protein</fullName>
    </alternativeName>
    <alternativeName>
        <fullName evidence="15">Tumor suppressor p53-binding protein 3</fullName>
    </alternativeName>
</protein>
<feature type="domain" description="RING-type" evidence="18">
    <location>
        <begin position="28"/>
        <end position="67"/>
    </location>
</feature>
<feature type="region of interest" description="Disordered" evidence="17">
    <location>
        <begin position="343"/>
        <end position="366"/>
    </location>
</feature>
<dbReference type="GO" id="GO:0006513">
    <property type="term" value="P:protein monoubiquitination"/>
    <property type="evidence" value="ECO:0007669"/>
    <property type="project" value="TreeGrafter"/>
</dbReference>
<dbReference type="PANTHER" id="PTHR46077:SF1">
    <property type="entry name" value="TOP1 BINDING ARGININE_SERINE RICH PROTEIN, E3 UBIQUITIN LIGASE"/>
    <property type="match status" value="1"/>
</dbReference>
<dbReference type="GO" id="GO:0032391">
    <property type="term" value="C:photoreceptor connecting cilium"/>
    <property type="evidence" value="ECO:0007669"/>
    <property type="project" value="UniProtKB-ARBA"/>
</dbReference>
<dbReference type="FunFam" id="3.30.40.10:FF:000136">
    <property type="entry name" value="E3 ubiquitin-protein ligase Topors"/>
    <property type="match status" value="1"/>
</dbReference>
<evidence type="ECO:0000256" key="5">
    <source>
        <dbReference type="ARBA" id="ARBA00022771"/>
    </source>
</evidence>
<dbReference type="InterPro" id="IPR018957">
    <property type="entry name" value="Znf_C3HC4_RING-type"/>
</dbReference>
<dbReference type="InterPro" id="IPR017907">
    <property type="entry name" value="Znf_RING_CS"/>
</dbReference>
<dbReference type="PROSITE" id="PS00518">
    <property type="entry name" value="ZF_RING_1"/>
    <property type="match status" value="1"/>
</dbReference>